<dbReference type="EMBL" id="CP119316">
    <property type="protein sequence ID" value="WEK46087.1"/>
    <property type="molecule type" value="Genomic_DNA"/>
</dbReference>
<keyword evidence="5" id="KW-0482">Metalloprotease</keyword>
<dbReference type="Gene3D" id="3.40.140.10">
    <property type="entry name" value="Cytidine Deaminase, domain 2"/>
    <property type="match status" value="1"/>
</dbReference>
<dbReference type="Pfam" id="PF14464">
    <property type="entry name" value="Prok-JAB"/>
    <property type="match status" value="1"/>
</dbReference>
<accession>A0AAJ6BMJ3</accession>
<keyword evidence="2" id="KW-0479">Metal-binding</keyword>
<evidence type="ECO:0000256" key="4">
    <source>
        <dbReference type="ARBA" id="ARBA00022833"/>
    </source>
</evidence>
<sequence>MKLAPGVLEVILAHAASAAPEEACGLLLGEGTRILTARPTANVAANRARHFEIDPQALIDAHRAERSGGARIAGYYHSHPAGPPEPSATDRAQAAHDGKVWAIAGGGEVRFWLDGRDRFEELSYTLDEA</sequence>
<dbReference type="KEGG" id="acob:P0Y56_13825"/>
<evidence type="ECO:0000256" key="3">
    <source>
        <dbReference type="ARBA" id="ARBA00022801"/>
    </source>
</evidence>
<feature type="domain" description="MPN" evidence="7">
    <location>
        <begin position="1"/>
        <end position="129"/>
    </location>
</feature>
<evidence type="ECO:0000256" key="1">
    <source>
        <dbReference type="ARBA" id="ARBA00022670"/>
    </source>
</evidence>
<protein>
    <submittedName>
        <fullName evidence="8">M67 family metallopeptidase</fullName>
    </submittedName>
</protein>
<keyword evidence="3" id="KW-0378">Hydrolase</keyword>
<dbReference type="PANTHER" id="PTHR34858">
    <property type="entry name" value="CYSO-CYSTEINE PEPTIDASE"/>
    <property type="match status" value="1"/>
</dbReference>
<evidence type="ECO:0000256" key="5">
    <source>
        <dbReference type="ARBA" id="ARBA00023049"/>
    </source>
</evidence>
<keyword evidence="4" id="KW-0862">Zinc</keyword>
<dbReference type="PROSITE" id="PS50249">
    <property type="entry name" value="MPN"/>
    <property type="match status" value="1"/>
</dbReference>
<dbReference type="GO" id="GO:0008270">
    <property type="term" value="F:zinc ion binding"/>
    <property type="evidence" value="ECO:0007669"/>
    <property type="project" value="TreeGrafter"/>
</dbReference>
<evidence type="ECO:0000259" key="7">
    <source>
        <dbReference type="PROSITE" id="PS50249"/>
    </source>
</evidence>
<gene>
    <name evidence="8" type="ORF">P0Y56_13825</name>
</gene>
<reference evidence="8" key="1">
    <citation type="submission" date="2023-03" db="EMBL/GenBank/DDBJ databases">
        <title>Andean soil-derived lignocellulolytic bacterial consortium as a source of novel taxa and putative plastic-active enzymes.</title>
        <authorList>
            <person name="Diaz-Garcia L."/>
            <person name="Chuvochina M."/>
            <person name="Feuerriegel G."/>
            <person name="Bunk B."/>
            <person name="Sproer C."/>
            <person name="Streit W.R."/>
            <person name="Rodriguez L.M."/>
            <person name="Overmann J."/>
            <person name="Jimenez D.J."/>
        </authorList>
    </citation>
    <scope>NUCLEOTIDE SEQUENCE</scope>
    <source>
        <strain evidence="8">MAG 26</strain>
    </source>
</reference>
<dbReference type="CDD" id="cd08070">
    <property type="entry name" value="MPN_like"/>
    <property type="match status" value="1"/>
</dbReference>
<dbReference type="InterPro" id="IPR051929">
    <property type="entry name" value="VirAsm_ModProt"/>
</dbReference>
<dbReference type="PANTHER" id="PTHR34858:SF1">
    <property type="entry name" value="CYSO-CYSTEINE PEPTIDASE"/>
    <property type="match status" value="1"/>
</dbReference>
<dbReference type="InterPro" id="IPR037518">
    <property type="entry name" value="MPN"/>
</dbReference>
<dbReference type="InterPro" id="IPR028090">
    <property type="entry name" value="JAB_dom_prok"/>
</dbReference>
<keyword evidence="1" id="KW-0645">Protease</keyword>
<dbReference type="InterPro" id="IPR000555">
    <property type="entry name" value="JAMM/MPN+_dom"/>
</dbReference>
<evidence type="ECO:0000313" key="9">
    <source>
        <dbReference type="Proteomes" id="UP001218362"/>
    </source>
</evidence>
<evidence type="ECO:0000256" key="6">
    <source>
        <dbReference type="SAM" id="MobiDB-lite"/>
    </source>
</evidence>
<proteinExistence type="predicted"/>
<dbReference type="GO" id="GO:0008235">
    <property type="term" value="F:metalloexopeptidase activity"/>
    <property type="evidence" value="ECO:0007669"/>
    <property type="project" value="TreeGrafter"/>
</dbReference>
<evidence type="ECO:0000313" key="8">
    <source>
        <dbReference type="EMBL" id="WEK46087.1"/>
    </source>
</evidence>
<dbReference type="GO" id="GO:0006508">
    <property type="term" value="P:proteolysis"/>
    <property type="evidence" value="ECO:0007669"/>
    <property type="project" value="UniProtKB-KW"/>
</dbReference>
<dbReference type="Proteomes" id="UP001218362">
    <property type="component" value="Chromosome"/>
</dbReference>
<name>A0AAJ6BMJ3_9SPHN</name>
<dbReference type="AlphaFoldDB" id="A0AAJ6BMJ3"/>
<dbReference type="SUPFAM" id="SSF102712">
    <property type="entry name" value="JAB1/MPN domain"/>
    <property type="match status" value="1"/>
</dbReference>
<organism evidence="8 9">
    <name type="scientific">Candidatus Andeanibacterium colombiense</name>
    <dbReference type="NCBI Taxonomy" id="3121345"/>
    <lineage>
        <taxon>Bacteria</taxon>
        <taxon>Pseudomonadati</taxon>
        <taxon>Pseudomonadota</taxon>
        <taxon>Alphaproteobacteria</taxon>
        <taxon>Sphingomonadales</taxon>
        <taxon>Sphingomonadaceae</taxon>
        <taxon>Candidatus Andeanibacterium</taxon>
    </lineage>
</organism>
<dbReference type="SMART" id="SM00232">
    <property type="entry name" value="JAB_MPN"/>
    <property type="match status" value="1"/>
</dbReference>
<feature type="region of interest" description="Disordered" evidence="6">
    <location>
        <begin position="73"/>
        <end position="94"/>
    </location>
</feature>
<evidence type="ECO:0000256" key="2">
    <source>
        <dbReference type="ARBA" id="ARBA00022723"/>
    </source>
</evidence>